<evidence type="ECO:0000259" key="7">
    <source>
        <dbReference type="Pfam" id="PF12819"/>
    </source>
</evidence>
<dbReference type="Pfam" id="PF12819">
    <property type="entry name" value="Malectin_like"/>
    <property type="match status" value="1"/>
</dbReference>
<reference evidence="8" key="2">
    <citation type="submission" date="2023-06" db="EMBL/GenBank/DDBJ databases">
        <authorList>
            <person name="Swenson N.G."/>
            <person name="Wegrzyn J.L."/>
            <person name="Mcevoy S.L."/>
        </authorList>
    </citation>
    <scope>NUCLEOTIDE SEQUENCE</scope>
    <source>
        <strain evidence="8">NS2018</strain>
        <tissue evidence="8">Leaf</tissue>
    </source>
</reference>
<evidence type="ECO:0000313" key="9">
    <source>
        <dbReference type="Proteomes" id="UP001168877"/>
    </source>
</evidence>
<name>A0AA39STW9_ACESA</name>
<keyword evidence="2" id="KW-0812">Transmembrane</keyword>
<evidence type="ECO:0000256" key="4">
    <source>
        <dbReference type="ARBA" id="ARBA00022989"/>
    </source>
</evidence>
<gene>
    <name evidence="8" type="ORF">LWI29_032649</name>
</gene>
<protein>
    <recommendedName>
        <fullName evidence="7">Malectin-like domain-containing protein</fullName>
    </recommendedName>
</protein>
<sequence length="195" mass="21908">MADGQPLFLVIKLWLVLVPVIISAVSNSKLVAAHDEQAKRKLETNTNASGFISIDCGANEGRRDNETGIFYETDAGYVDTGEVHQISLHDFVHNRYPQKLKNLRSFPQGTRNCYTLKLEQGTNNNYLIRAVFAYGNYDNKKQKPVFDLYIGVNKWATVDSEFISCEIINVFSNESIDVCLINTGHGVPYISVLEL</sequence>
<evidence type="ECO:0000256" key="6">
    <source>
        <dbReference type="SAM" id="SignalP"/>
    </source>
</evidence>
<organism evidence="8 9">
    <name type="scientific">Acer saccharum</name>
    <name type="common">Sugar maple</name>
    <dbReference type="NCBI Taxonomy" id="4024"/>
    <lineage>
        <taxon>Eukaryota</taxon>
        <taxon>Viridiplantae</taxon>
        <taxon>Streptophyta</taxon>
        <taxon>Embryophyta</taxon>
        <taxon>Tracheophyta</taxon>
        <taxon>Spermatophyta</taxon>
        <taxon>Magnoliopsida</taxon>
        <taxon>eudicotyledons</taxon>
        <taxon>Gunneridae</taxon>
        <taxon>Pentapetalae</taxon>
        <taxon>rosids</taxon>
        <taxon>malvids</taxon>
        <taxon>Sapindales</taxon>
        <taxon>Sapindaceae</taxon>
        <taxon>Hippocastanoideae</taxon>
        <taxon>Acereae</taxon>
        <taxon>Acer</taxon>
    </lineage>
</organism>
<feature type="domain" description="Malectin-like" evidence="7">
    <location>
        <begin position="54"/>
        <end position="195"/>
    </location>
</feature>
<evidence type="ECO:0000313" key="8">
    <source>
        <dbReference type="EMBL" id="KAK0598219.1"/>
    </source>
</evidence>
<dbReference type="GO" id="GO:0016020">
    <property type="term" value="C:membrane"/>
    <property type="evidence" value="ECO:0007669"/>
    <property type="project" value="UniProtKB-SubCell"/>
</dbReference>
<dbReference type="PANTHER" id="PTHR45631">
    <property type="entry name" value="OS07G0107800 PROTEIN-RELATED"/>
    <property type="match status" value="1"/>
</dbReference>
<feature type="signal peptide" evidence="6">
    <location>
        <begin position="1"/>
        <end position="24"/>
    </location>
</feature>
<dbReference type="InterPro" id="IPR024788">
    <property type="entry name" value="Malectin-like_Carb-bd_dom"/>
</dbReference>
<comment type="caution">
    <text evidence="8">The sequence shown here is derived from an EMBL/GenBank/DDBJ whole genome shotgun (WGS) entry which is preliminary data.</text>
</comment>
<dbReference type="PANTHER" id="PTHR45631:SF202">
    <property type="entry name" value="SENESCENCE-INDUCED RECEPTOR-LIKE SERINE_THREONINE-PROTEIN KINASE"/>
    <property type="match status" value="1"/>
</dbReference>
<evidence type="ECO:0000256" key="1">
    <source>
        <dbReference type="ARBA" id="ARBA00004167"/>
    </source>
</evidence>
<keyword evidence="3 6" id="KW-0732">Signal</keyword>
<evidence type="ECO:0000256" key="2">
    <source>
        <dbReference type="ARBA" id="ARBA00022692"/>
    </source>
</evidence>
<accession>A0AA39STW9</accession>
<evidence type="ECO:0000256" key="5">
    <source>
        <dbReference type="ARBA" id="ARBA00023136"/>
    </source>
</evidence>
<dbReference type="EMBL" id="JAUESC010000004">
    <property type="protein sequence ID" value="KAK0598219.1"/>
    <property type="molecule type" value="Genomic_DNA"/>
</dbReference>
<keyword evidence="5" id="KW-0472">Membrane</keyword>
<dbReference type="Proteomes" id="UP001168877">
    <property type="component" value="Unassembled WGS sequence"/>
</dbReference>
<proteinExistence type="predicted"/>
<evidence type="ECO:0000256" key="3">
    <source>
        <dbReference type="ARBA" id="ARBA00022729"/>
    </source>
</evidence>
<reference evidence="8" key="1">
    <citation type="journal article" date="2022" name="Plant J.">
        <title>Strategies of tolerance reflected in two North American maple genomes.</title>
        <authorList>
            <person name="McEvoy S.L."/>
            <person name="Sezen U.U."/>
            <person name="Trouern-Trend A."/>
            <person name="McMahon S.M."/>
            <person name="Schaberg P.G."/>
            <person name="Yang J."/>
            <person name="Wegrzyn J.L."/>
            <person name="Swenson N.G."/>
        </authorList>
    </citation>
    <scope>NUCLEOTIDE SEQUENCE</scope>
    <source>
        <strain evidence="8">NS2018</strain>
    </source>
</reference>
<dbReference type="AlphaFoldDB" id="A0AA39STW9"/>
<comment type="subcellular location">
    <subcellularLocation>
        <location evidence="1">Membrane</location>
        <topology evidence="1">Single-pass membrane protein</topology>
    </subcellularLocation>
</comment>
<feature type="chain" id="PRO_5041214519" description="Malectin-like domain-containing protein" evidence="6">
    <location>
        <begin position="25"/>
        <end position="195"/>
    </location>
</feature>
<keyword evidence="9" id="KW-1185">Reference proteome</keyword>
<keyword evidence="4" id="KW-1133">Transmembrane helix</keyword>